<dbReference type="EMBL" id="JAUTAS010000001">
    <property type="protein sequence ID" value="MDQ1107925.1"/>
    <property type="molecule type" value="Genomic_DNA"/>
</dbReference>
<dbReference type="PRINTS" id="PR01302">
    <property type="entry name" value="TYPE3IMPPROT"/>
</dbReference>
<evidence type="ECO:0000256" key="1">
    <source>
        <dbReference type="ARBA" id="ARBA00004651"/>
    </source>
</evidence>
<dbReference type="Proteomes" id="UP001226084">
    <property type="component" value="Unassembled WGS sequence"/>
</dbReference>
<dbReference type="InterPro" id="IPR005838">
    <property type="entry name" value="T3SS_IM_P"/>
</dbReference>
<evidence type="ECO:0000256" key="4">
    <source>
        <dbReference type="ARBA" id="ARBA00022692"/>
    </source>
</evidence>
<evidence type="ECO:0000313" key="9">
    <source>
        <dbReference type="Proteomes" id="UP001226084"/>
    </source>
</evidence>
<dbReference type="Pfam" id="PF00813">
    <property type="entry name" value="FliP"/>
    <property type="match status" value="1"/>
</dbReference>
<evidence type="ECO:0000256" key="6">
    <source>
        <dbReference type="ARBA" id="ARBA00023136"/>
    </source>
</evidence>
<evidence type="ECO:0000256" key="2">
    <source>
        <dbReference type="ARBA" id="ARBA00006257"/>
    </source>
</evidence>
<feature type="transmembrane region" description="Helical" evidence="7">
    <location>
        <begin position="52"/>
        <end position="71"/>
    </location>
</feature>
<proteinExistence type="inferred from homology"/>
<dbReference type="InterPro" id="IPR005773">
    <property type="entry name" value="T3SS_YscR-like"/>
</dbReference>
<sequence length="221" mass="24498">MNFVNNDISLIAVMSMAALLPFLIAAGTCYLKFSVVFVLLRNGLGLQQVPSNMVLNALALMLAFYVMQPIVQNMYDAYLALEAPLNSVAAVVTFLDSSLDGYKVYLATYSDPELVKFFERARHAETGMPVPDLEPHERSLFALMPSYALSELKDAFRIGFYLYLPFVVIDLVVSSVLLSLGMMMMSPVTISAPIKLILFVAMDGWSLLSQGLVRQYLDVPM</sequence>
<dbReference type="GO" id="GO:0005886">
    <property type="term" value="C:plasma membrane"/>
    <property type="evidence" value="ECO:0007669"/>
    <property type="project" value="UniProtKB-SubCell"/>
</dbReference>
<evidence type="ECO:0000256" key="5">
    <source>
        <dbReference type="ARBA" id="ARBA00022989"/>
    </source>
</evidence>
<organism evidence="8 9">
    <name type="scientific">Stenotrophomonas rhizophila</name>
    <dbReference type="NCBI Taxonomy" id="216778"/>
    <lineage>
        <taxon>Bacteria</taxon>
        <taxon>Pseudomonadati</taxon>
        <taxon>Pseudomonadota</taxon>
        <taxon>Gammaproteobacteria</taxon>
        <taxon>Lysobacterales</taxon>
        <taxon>Lysobacteraceae</taxon>
        <taxon>Stenotrophomonas</taxon>
    </lineage>
</organism>
<comment type="caution">
    <text evidence="7">Lacks conserved residue(s) required for the propagation of feature annotation.</text>
</comment>
<comment type="subcellular location">
    <subcellularLocation>
        <location evidence="1">Cell membrane</location>
        <topology evidence="1">Multi-pass membrane protein</topology>
    </subcellularLocation>
</comment>
<dbReference type="PANTHER" id="PTHR30587">
    <property type="entry name" value="FLAGELLAR BIOSYNTHETIC PROTEIN FLIP"/>
    <property type="match status" value="1"/>
</dbReference>
<dbReference type="PANTHER" id="PTHR30587:SF2">
    <property type="entry name" value="SURFACE PRESENTATION OF ANTIGENS PROTEIN SPAP"/>
    <property type="match status" value="1"/>
</dbReference>
<feature type="transmembrane region" description="Helical" evidence="7">
    <location>
        <begin position="160"/>
        <end position="184"/>
    </location>
</feature>
<dbReference type="NCBIfam" id="NF009438">
    <property type="entry name" value="PRK12797.1"/>
    <property type="match status" value="1"/>
</dbReference>
<gene>
    <name evidence="8" type="ORF">QE424_001084</name>
</gene>
<dbReference type="PROSITE" id="PS01060">
    <property type="entry name" value="FLIP_1"/>
    <property type="match status" value="1"/>
</dbReference>
<dbReference type="GO" id="GO:0009306">
    <property type="term" value="P:protein secretion"/>
    <property type="evidence" value="ECO:0007669"/>
    <property type="project" value="UniProtKB-UniRule"/>
</dbReference>
<feature type="transmembrane region" description="Helical" evidence="7">
    <location>
        <begin position="12"/>
        <end position="40"/>
    </location>
</feature>
<keyword evidence="5 7" id="KW-1133">Transmembrane helix</keyword>
<accession>A0AAP5AI72</accession>
<dbReference type="RefSeq" id="WP_068853567.1">
    <property type="nucleotide sequence ID" value="NZ_CP016294.1"/>
</dbReference>
<comment type="similarity">
    <text evidence="2 7">Belongs to the FliP/MopC/SpaP family.</text>
</comment>
<keyword evidence="6 7" id="KW-0472">Membrane</keyword>
<protein>
    <submittedName>
        <fullName evidence="8">Type III secretion apparatus YscR/HrcR family protein</fullName>
    </submittedName>
</protein>
<reference evidence="8" key="1">
    <citation type="submission" date="2023-07" db="EMBL/GenBank/DDBJ databases">
        <title>Functional and genomic diversity of the sorghum phyllosphere microbiome.</title>
        <authorList>
            <person name="Shade A."/>
        </authorList>
    </citation>
    <scope>NUCLEOTIDE SEQUENCE</scope>
    <source>
        <strain evidence="8">SORGH_AS_0457</strain>
    </source>
</reference>
<comment type="caution">
    <text evidence="8">The sequence shown here is derived from an EMBL/GenBank/DDBJ whole genome shotgun (WGS) entry which is preliminary data.</text>
</comment>
<dbReference type="NCBIfam" id="NF009437">
    <property type="entry name" value="PRK12796.1"/>
    <property type="match status" value="1"/>
</dbReference>
<evidence type="ECO:0000313" key="8">
    <source>
        <dbReference type="EMBL" id="MDQ1107925.1"/>
    </source>
</evidence>
<evidence type="ECO:0000256" key="3">
    <source>
        <dbReference type="ARBA" id="ARBA00022475"/>
    </source>
</evidence>
<name>A0AAP5AI72_9GAMM</name>
<keyword evidence="4 7" id="KW-0812">Transmembrane</keyword>
<dbReference type="PROSITE" id="PS01061">
    <property type="entry name" value="FLIP_2"/>
    <property type="match status" value="1"/>
</dbReference>
<keyword evidence="3 7" id="KW-1003">Cell membrane</keyword>
<evidence type="ECO:0000256" key="7">
    <source>
        <dbReference type="RuleBase" id="RU362070"/>
    </source>
</evidence>
<dbReference type="AlphaFoldDB" id="A0AAP5AI72"/>
<dbReference type="KEGG" id="srh:BAY15_2674"/>
<dbReference type="NCBIfam" id="TIGR01102">
    <property type="entry name" value="yscR"/>
    <property type="match status" value="1"/>
</dbReference>